<gene>
    <name evidence="2" type="ORF">M406DRAFT_321363</name>
</gene>
<evidence type="ECO:0000256" key="1">
    <source>
        <dbReference type="SAM" id="MobiDB-lite"/>
    </source>
</evidence>
<proteinExistence type="predicted"/>
<feature type="region of interest" description="Disordered" evidence="1">
    <location>
        <begin position="46"/>
        <end position="86"/>
    </location>
</feature>
<sequence length="123" mass="14045">MAMFGRSMVQALQFVSAQRFCCTFDEDTKYRLQSFEDLLHAQQMTMRASQVQEQHGLNSSRQLAGQQESAPSRKRGIEDTMDEDEEMDDFAMDMGRYENRSAFAPFIQGDPDVEMIGRKGTGL</sequence>
<evidence type="ECO:0000313" key="2">
    <source>
        <dbReference type="EMBL" id="KAF3766791.1"/>
    </source>
</evidence>
<dbReference type="EMBL" id="MU032346">
    <property type="protein sequence ID" value="KAF3766791.1"/>
    <property type="molecule type" value="Genomic_DNA"/>
</dbReference>
<dbReference type="AlphaFoldDB" id="A0A9P5CR16"/>
<evidence type="ECO:0000313" key="3">
    <source>
        <dbReference type="Proteomes" id="UP000803844"/>
    </source>
</evidence>
<name>A0A9P5CR16_CRYP1</name>
<dbReference type="OrthoDB" id="10252009at2759"/>
<dbReference type="Proteomes" id="UP000803844">
    <property type="component" value="Unassembled WGS sequence"/>
</dbReference>
<keyword evidence="3" id="KW-1185">Reference proteome</keyword>
<reference evidence="2" key="1">
    <citation type="journal article" date="2020" name="Phytopathology">
        <title>Genome sequence of the chestnut blight fungus Cryphonectria parasitica EP155: A fundamental resource for an archetypical invasive plant pathogen.</title>
        <authorList>
            <person name="Crouch J.A."/>
            <person name="Dawe A."/>
            <person name="Aerts A."/>
            <person name="Barry K."/>
            <person name="Churchill A.C.L."/>
            <person name="Grimwood J."/>
            <person name="Hillman B."/>
            <person name="Milgroom M.G."/>
            <person name="Pangilinan J."/>
            <person name="Smith M."/>
            <person name="Salamov A."/>
            <person name="Schmutz J."/>
            <person name="Yadav J."/>
            <person name="Grigoriev I.V."/>
            <person name="Nuss D."/>
        </authorList>
    </citation>
    <scope>NUCLEOTIDE SEQUENCE</scope>
    <source>
        <strain evidence="2">EP155</strain>
    </source>
</reference>
<dbReference type="GeneID" id="63836624"/>
<comment type="caution">
    <text evidence="2">The sequence shown here is derived from an EMBL/GenBank/DDBJ whole genome shotgun (WGS) entry which is preliminary data.</text>
</comment>
<organism evidence="2 3">
    <name type="scientific">Cryphonectria parasitica (strain ATCC 38755 / EP155)</name>
    <dbReference type="NCBI Taxonomy" id="660469"/>
    <lineage>
        <taxon>Eukaryota</taxon>
        <taxon>Fungi</taxon>
        <taxon>Dikarya</taxon>
        <taxon>Ascomycota</taxon>
        <taxon>Pezizomycotina</taxon>
        <taxon>Sordariomycetes</taxon>
        <taxon>Sordariomycetidae</taxon>
        <taxon>Diaporthales</taxon>
        <taxon>Cryphonectriaceae</taxon>
        <taxon>Cryphonectria-Endothia species complex</taxon>
        <taxon>Cryphonectria</taxon>
    </lineage>
</organism>
<accession>A0A9P5CR16</accession>
<protein>
    <submittedName>
        <fullName evidence="2">Uncharacterized protein</fullName>
    </submittedName>
</protein>
<dbReference type="RefSeq" id="XP_040777752.1">
    <property type="nucleotide sequence ID" value="XM_040919495.1"/>
</dbReference>
<feature type="compositionally biased region" description="Polar residues" evidence="1">
    <location>
        <begin position="46"/>
        <end position="70"/>
    </location>
</feature>